<dbReference type="RefSeq" id="WP_315648673.1">
    <property type="nucleotide sequence ID" value="NZ_JAVXZY010000001.1"/>
</dbReference>
<dbReference type="Proteomes" id="UP001246372">
    <property type="component" value="Unassembled WGS sequence"/>
</dbReference>
<gene>
    <name evidence="3" type="ORF">RQP53_03595</name>
</gene>
<protein>
    <submittedName>
        <fullName evidence="3">Mor transcription activator family protein</fullName>
    </submittedName>
</protein>
<dbReference type="InterPro" id="IPR014875">
    <property type="entry name" value="Mor_transcription_activator"/>
</dbReference>
<dbReference type="Gene3D" id="1.10.10.60">
    <property type="entry name" value="Homeodomain-like"/>
    <property type="match status" value="1"/>
</dbReference>
<dbReference type="EMBL" id="JAVXZY010000001">
    <property type="protein sequence ID" value="MDT8998357.1"/>
    <property type="molecule type" value="Genomic_DNA"/>
</dbReference>
<evidence type="ECO:0000313" key="4">
    <source>
        <dbReference type="Proteomes" id="UP001246372"/>
    </source>
</evidence>
<accession>A0ABU3P732</accession>
<reference evidence="3" key="1">
    <citation type="submission" date="2023-09" db="EMBL/GenBank/DDBJ databases">
        <title>Paucibacter sp. APW11 Genome sequencing and assembly.</title>
        <authorList>
            <person name="Kim I."/>
        </authorList>
    </citation>
    <scope>NUCLEOTIDE SEQUENCE</scope>
    <source>
        <strain evidence="3">APW11</strain>
    </source>
</reference>
<name>A0ABU3P732_9BURK</name>
<dbReference type="InterPro" id="IPR009057">
    <property type="entry name" value="Homeodomain-like_sf"/>
</dbReference>
<sequence>MNQPHPGKPNGGGHSPAMEADCALQLHRELREMLSEATGLHGAFADNIAAGLLGKLRERYGGERLYVPMPERAVEERNAAMRALWRGDNVIELVRKFRVSRATVYRVCKSRG</sequence>
<feature type="domain" description="Mor transcription activator" evidence="2">
    <location>
        <begin position="25"/>
        <end position="109"/>
    </location>
</feature>
<organism evidence="3 4">
    <name type="scientific">Roseateles aquae</name>
    <dbReference type="NCBI Taxonomy" id="3077235"/>
    <lineage>
        <taxon>Bacteria</taxon>
        <taxon>Pseudomonadati</taxon>
        <taxon>Pseudomonadota</taxon>
        <taxon>Betaproteobacteria</taxon>
        <taxon>Burkholderiales</taxon>
        <taxon>Sphaerotilaceae</taxon>
        <taxon>Roseateles</taxon>
    </lineage>
</organism>
<dbReference type="Pfam" id="PF08765">
    <property type="entry name" value="Mor"/>
    <property type="match status" value="1"/>
</dbReference>
<evidence type="ECO:0000256" key="1">
    <source>
        <dbReference type="SAM" id="MobiDB-lite"/>
    </source>
</evidence>
<keyword evidence="4" id="KW-1185">Reference proteome</keyword>
<evidence type="ECO:0000313" key="3">
    <source>
        <dbReference type="EMBL" id="MDT8998357.1"/>
    </source>
</evidence>
<proteinExistence type="predicted"/>
<evidence type="ECO:0000259" key="2">
    <source>
        <dbReference type="Pfam" id="PF08765"/>
    </source>
</evidence>
<comment type="caution">
    <text evidence="3">The sequence shown here is derived from an EMBL/GenBank/DDBJ whole genome shotgun (WGS) entry which is preliminary data.</text>
</comment>
<dbReference type="SUPFAM" id="SSF46689">
    <property type="entry name" value="Homeodomain-like"/>
    <property type="match status" value="1"/>
</dbReference>
<feature type="region of interest" description="Disordered" evidence="1">
    <location>
        <begin position="1"/>
        <end position="20"/>
    </location>
</feature>